<feature type="domain" description="F5/8 type C" evidence="8">
    <location>
        <begin position="1670"/>
        <end position="1816"/>
    </location>
</feature>
<comment type="subunit">
    <text evidence="3">Homotrimer.</text>
</comment>
<evidence type="ECO:0000256" key="2">
    <source>
        <dbReference type="ARBA" id="ARBA00010147"/>
    </source>
</evidence>
<dbReference type="GO" id="GO:0042806">
    <property type="term" value="F:fucose binding"/>
    <property type="evidence" value="ECO:0007669"/>
    <property type="project" value="UniProtKB-ARBA"/>
</dbReference>
<sequence length="1823" mass="198347">MNIFSLRKGFSRILLAGIILTTLSAHASITRFIPGFVASQPIAIPNIHLINTNIVVTKITGKLGGSWISTDSPNFTAIKLANNSFLAQITTSAHKKGVFFKIEGDHIKATEARYCVLSNCQNRNVALTDTHVTIARSHRIGAYGILDLTLSITYVRSDDHFIPGFIATQPVAIPNAYLLNANNVVTKITGRFGGNWAGEHSPDFTAIKLADNLFLAQITTSGHKKGVFFKIEGDHIMATDARYCALSDCQNRNVALTDTHVIVASSQTVGAYGIFDLVLSTTRFNPGSHFVPGFLTTQSVTIPNAHLLNANNLITKITGRFGGSKIVDINSPNFSAIELGNNSFLAQITTSEHKKGVFFKIEGDQIRATEARYCPLVDCQNRNVALTDIHVTVASSQTVGDYGIFDLILSTTRFNPNEHFIPGFVTTQPVAIPNAHLLNANNVVTKITGKFSGNLMEANSHNFTAIKLGDNSFLAQTTTDIRKKGVFFKIEGGQIKATASRYCFLTNCPNRNVALTDTHATVASSQTVGDYGIFDLILSTSYFVPDFITTQLVTIPNLNLLNTNNTITQITGKLGGASIGTPIDFTAIKLGNHSFLAQTTTNKYKKGVFFEMEGNRIKVTQARYCPLTECQERNLSLTDHRVAVTSSQTVSGYGIFDLILSTTYANQNYDTRLVRGFVTTQPITIPNPNSINVNRKIMQITGRLGGGSIGANSYSFTAIELGDNSFLAQIDIGQYKKGVFFKINNNSKIVATSARYCSTCRERNLTTADSSIVIAGSQPADGYGIFDLELSTNHVGPNSHFIPGFITTQPVSIPQFYLIDTSNVITRITGKLGGISIGAPVDFTAIGLGNNSFLAETISDGYKKGIFFEIYDNTKIMVTAARRCVLTVCQKRNLSLTDAPITIADSQAVDGYGIFDLTLSTTHIAPNEYLVSGFITTQPTAIPNNPSINASNIVTQITGKFSSSSIDNFTAIDLGENSFLAQIITDTHKKGVFFKIDNGNIMVTEARYCPLIKCQNRNLALTDPSLSISTSRASNGYGIFDLAILTTHINANEHFVSGFVSIRSVAIPKGYLISKTNIVTHVTGMLSGSSIGIPVDFTAIKLDYNLFLAQTVTDKYKKGVFFMISNNRVMTIAARYCFLANCRNRIVTLADYQMNIASSKTTSGYGISDLILSTTRINANEHFFPNFASSQPIAIPNSHLINKNNMVIHITGKFSGATASAPVDFTAIKLDYNSFLAQIVTDKYKKGVFFAINNNSDLVITAARYCLLTECQNRNVALTDHQVHIANNKNAYGYGIFDLILLTEHATVNTKNRFIPSFVGEQPVVIPNININYIVSKVTGKLGGNSIGGPDEFINFTAIKLGENSFLAQTITGAHKKGVFFETRSNGTIVTTAARYCSLTECSNRNVALTDSHQVIAGSQKSDGYGIFDLILSIVPAVVSPTTHSIPGFVTSNPTAIEKISYITGKLGGRAIGNPVNFTAIKLSENSFLAQTTTSGHKKGVFFEIEDNKVKVTQSRYCPLSRCRNRNVALTDNFQFVATTNDSDGYGIFDLVLTHSDSRISSIPGFVTTQLIAHSPISELTQITGKLGGGSMGINSYDFTAIKLGNNSFLAQITTSRHKKGVFFTIDSNGKIRVTGAHYCELTDCRNRNVATSDNYTNIATNRTVIGYGIFDLKIASLTNLAFRKAVEQSSTLDNYVASKAVDGNTDGISNNKSVSHTKKQKGAWWQVNLDGIKLIKSIRIFGRTDCCKDRLSNYRVSISNNAGFATTTYQQDFHVFPNPKQMINLSLPSVQGGYVRIQLLDDNYLSLAEVQIMGSDMIPAKK</sequence>
<evidence type="ECO:0000313" key="9">
    <source>
        <dbReference type="EMBL" id="OIR24858.1"/>
    </source>
</evidence>
<evidence type="ECO:0000256" key="5">
    <source>
        <dbReference type="ARBA" id="ARBA00022734"/>
    </source>
</evidence>
<comment type="similarity">
    <text evidence="2">Belongs to the fucolectin family.</text>
</comment>
<dbReference type="InterPro" id="IPR006585">
    <property type="entry name" value="FTP1"/>
</dbReference>
<accession>A0A1J5TVS4</accession>
<dbReference type="InterPro" id="IPR051941">
    <property type="entry name" value="BG_Antigen-Binding_Lectin"/>
</dbReference>
<name>A0A1J5TVS4_9GAMM</name>
<keyword evidence="4" id="KW-0479">Metal-binding</keyword>
<comment type="function">
    <text evidence="1">Acts as a defensive agent. Recognizes blood group fucosylated oligosaccharides including A, B, H and Lewis B-type antigens. Does not recognize Lewis A antigen and has low affinity for monovalent haptens.</text>
</comment>
<evidence type="ECO:0000256" key="6">
    <source>
        <dbReference type="ARBA" id="ARBA00022837"/>
    </source>
</evidence>
<evidence type="ECO:0000313" key="10">
    <source>
        <dbReference type="Proteomes" id="UP000182798"/>
    </source>
</evidence>
<dbReference type="GO" id="GO:0010185">
    <property type="term" value="P:regulation of cellular defense response"/>
    <property type="evidence" value="ECO:0007669"/>
    <property type="project" value="UniProtKB-ARBA"/>
</dbReference>
<comment type="caution">
    <text evidence="9">The sequence shown here is derived from an EMBL/GenBank/DDBJ whole genome shotgun (WGS) entry which is preliminary data.</text>
</comment>
<keyword evidence="5" id="KW-0430">Lectin</keyword>
<dbReference type="Pfam" id="PF22633">
    <property type="entry name" value="F5_F8_type_C_2"/>
    <property type="match status" value="1"/>
</dbReference>
<organism evidence="9 10">
    <name type="scientific">Bathymodiolus thermophilus thioautotrophic gill symbiont</name>
    <dbReference type="NCBI Taxonomy" id="2360"/>
    <lineage>
        <taxon>Bacteria</taxon>
        <taxon>Pseudomonadati</taxon>
        <taxon>Pseudomonadota</taxon>
        <taxon>Gammaproteobacteria</taxon>
        <taxon>sulfur-oxidizing symbionts</taxon>
    </lineage>
</organism>
<keyword evidence="6" id="KW-0106">Calcium</keyword>
<dbReference type="GO" id="GO:0046872">
    <property type="term" value="F:metal ion binding"/>
    <property type="evidence" value="ECO:0007669"/>
    <property type="project" value="UniProtKB-KW"/>
</dbReference>
<reference evidence="10" key="1">
    <citation type="submission" date="2016-09" db="EMBL/GenBank/DDBJ databases">
        <title>Genome Sequence of Bathymodiolus thermophilus sulfur-oxidizing gill endosymbiont.</title>
        <authorList>
            <person name="Ponnudurai R."/>
            <person name="Kleiner M."/>
            <person name="Sayavedra L."/>
            <person name="Thuermer A."/>
            <person name="Felbeck H."/>
            <person name="Schlueter R."/>
            <person name="Schweder T."/>
            <person name="Markert S."/>
        </authorList>
    </citation>
    <scope>NUCLEOTIDE SEQUENCE [LARGE SCALE GENOMIC DNA]</scope>
    <source>
        <strain evidence="10">BAT/CrabSpa'14</strain>
    </source>
</reference>
<dbReference type="Gene3D" id="2.60.120.260">
    <property type="entry name" value="Galactose-binding domain-like"/>
    <property type="match status" value="1"/>
</dbReference>
<dbReference type="Proteomes" id="UP000182798">
    <property type="component" value="Unassembled WGS sequence"/>
</dbReference>
<dbReference type="PROSITE" id="PS50022">
    <property type="entry name" value="FA58C_3"/>
    <property type="match status" value="1"/>
</dbReference>
<dbReference type="EMBL" id="MIQH01000497">
    <property type="protein sequence ID" value="OIR24858.1"/>
    <property type="molecule type" value="Genomic_DNA"/>
</dbReference>
<gene>
    <name evidence="9" type="ORF">BGC33_11885</name>
</gene>
<evidence type="ECO:0000259" key="8">
    <source>
        <dbReference type="PROSITE" id="PS50022"/>
    </source>
</evidence>
<keyword evidence="7" id="KW-1015">Disulfide bond</keyword>
<protein>
    <recommendedName>
        <fullName evidence="8">F5/8 type C domain-containing protein</fullName>
    </recommendedName>
</protein>
<evidence type="ECO:0000256" key="4">
    <source>
        <dbReference type="ARBA" id="ARBA00022723"/>
    </source>
</evidence>
<dbReference type="RefSeq" id="WP_071564085.1">
    <property type="nucleotide sequence ID" value="NZ_MIQH01000497.1"/>
</dbReference>
<dbReference type="PANTHER" id="PTHR45713:SF6">
    <property type="entry name" value="F5_8 TYPE C DOMAIN-CONTAINING PROTEIN"/>
    <property type="match status" value="1"/>
</dbReference>
<dbReference type="SUPFAM" id="SSF49785">
    <property type="entry name" value="Galactose-binding domain-like"/>
    <property type="match status" value="1"/>
</dbReference>
<dbReference type="InterPro" id="IPR008979">
    <property type="entry name" value="Galactose-bd-like_sf"/>
</dbReference>
<evidence type="ECO:0000256" key="1">
    <source>
        <dbReference type="ARBA" id="ARBA00002219"/>
    </source>
</evidence>
<proteinExistence type="inferred from homology"/>
<dbReference type="PANTHER" id="PTHR45713">
    <property type="entry name" value="FTP DOMAIN-CONTAINING PROTEIN"/>
    <property type="match status" value="1"/>
</dbReference>
<dbReference type="InterPro" id="IPR000421">
    <property type="entry name" value="FA58C"/>
</dbReference>
<dbReference type="SMART" id="SM00607">
    <property type="entry name" value="FTP"/>
    <property type="match status" value="1"/>
</dbReference>
<evidence type="ECO:0000256" key="7">
    <source>
        <dbReference type="ARBA" id="ARBA00023157"/>
    </source>
</evidence>
<dbReference type="OrthoDB" id="9805202at2"/>
<evidence type="ECO:0000256" key="3">
    <source>
        <dbReference type="ARBA" id="ARBA00011233"/>
    </source>
</evidence>